<reference evidence="1 2" key="1">
    <citation type="submission" date="2012-10" db="EMBL/GenBank/DDBJ databases">
        <authorList>
            <person name="Harkins D.M."/>
            <person name="Durkin A.S."/>
            <person name="Brinkac L.M."/>
            <person name="Selengut J.D."/>
            <person name="Sanka R."/>
            <person name="DePew J."/>
            <person name="Purushe J."/>
            <person name="Peacock S.J."/>
            <person name="Thaipadungpanit J."/>
            <person name="Wuthiekanun V.W."/>
            <person name="Day N.P."/>
            <person name="Vinetz J.M."/>
            <person name="Sutton G.G."/>
            <person name="Nelson W.C."/>
            <person name="Fouts D.E."/>
        </authorList>
    </citation>
    <scope>NUCLEOTIDE SEQUENCE [LARGE SCALE GENOMIC DNA]</scope>
    <source>
        <strain evidence="1 2">H1</strain>
    </source>
</reference>
<dbReference type="AlphaFoldDB" id="A0A0E2B6Q7"/>
<proteinExistence type="predicted"/>
<dbReference type="Proteomes" id="UP000006253">
    <property type="component" value="Unassembled WGS sequence"/>
</dbReference>
<sequence>MNEYKKKKIDSNQKITPILNKLSSTMGDSRQHIAKERLNTTKLDYIFLKYK</sequence>
<evidence type="ECO:0000313" key="2">
    <source>
        <dbReference type="Proteomes" id="UP000006253"/>
    </source>
</evidence>
<evidence type="ECO:0000313" key="1">
    <source>
        <dbReference type="EMBL" id="EKO17024.1"/>
    </source>
</evidence>
<comment type="caution">
    <text evidence="1">The sequence shown here is derived from an EMBL/GenBank/DDBJ whole genome shotgun (WGS) entry which is preliminary data.</text>
</comment>
<organism evidence="1 2">
    <name type="scientific">Leptospira kirschneri str. H1</name>
    <dbReference type="NCBI Taxonomy" id="1049966"/>
    <lineage>
        <taxon>Bacteria</taxon>
        <taxon>Pseudomonadati</taxon>
        <taxon>Spirochaetota</taxon>
        <taxon>Spirochaetia</taxon>
        <taxon>Leptospirales</taxon>
        <taxon>Leptospiraceae</taxon>
        <taxon>Leptospira</taxon>
    </lineage>
</organism>
<protein>
    <submittedName>
        <fullName evidence="1">Uncharacterized protein</fullName>
    </submittedName>
</protein>
<accession>A0A0E2B6Q7</accession>
<gene>
    <name evidence="1" type="ORF">LEP1GSC081_3920</name>
</gene>
<dbReference type="EMBL" id="AHMY02000016">
    <property type="protein sequence ID" value="EKO17024.1"/>
    <property type="molecule type" value="Genomic_DNA"/>
</dbReference>
<name>A0A0E2B6Q7_9LEPT</name>